<dbReference type="Pfam" id="PF02770">
    <property type="entry name" value="Acyl-CoA_dh_M"/>
    <property type="match status" value="1"/>
</dbReference>
<evidence type="ECO:0000256" key="7">
    <source>
        <dbReference type="RuleBase" id="RU362125"/>
    </source>
</evidence>
<evidence type="ECO:0000256" key="6">
    <source>
        <dbReference type="ARBA" id="ARBA00023002"/>
    </source>
</evidence>
<evidence type="ECO:0000256" key="4">
    <source>
        <dbReference type="ARBA" id="ARBA00022630"/>
    </source>
</evidence>
<keyword evidence="4 7" id="KW-0285">Flavoprotein</keyword>
<dbReference type="RefSeq" id="WP_274456290.1">
    <property type="nucleotide sequence ID" value="NZ_CP067097.1"/>
</dbReference>
<evidence type="ECO:0000259" key="9">
    <source>
        <dbReference type="Pfam" id="PF02770"/>
    </source>
</evidence>
<dbReference type="InterPro" id="IPR009100">
    <property type="entry name" value="AcylCoA_DH/oxidase_NM_dom_sf"/>
</dbReference>
<keyword evidence="6 7" id="KW-0560">Oxidoreductase</keyword>
<dbReference type="PROSITE" id="PS00073">
    <property type="entry name" value="ACYL_COA_DH_2"/>
    <property type="match status" value="1"/>
</dbReference>
<keyword evidence="5 7" id="KW-0274">FAD</keyword>
<protein>
    <recommendedName>
        <fullName evidence="3">Medium-chain specific acyl-CoA dehydrogenase, mitochondrial</fullName>
    </recommendedName>
</protein>
<evidence type="ECO:0000313" key="11">
    <source>
        <dbReference type="EMBL" id="MDQ0189484.1"/>
    </source>
</evidence>
<dbReference type="Gene3D" id="1.20.140.10">
    <property type="entry name" value="Butyryl-CoA Dehydrogenase, subunit A, domain 3"/>
    <property type="match status" value="1"/>
</dbReference>
<dbReference type="InterPro" id="IPR006089">
    <property type="entry name" value="Acyl-CoA_DH_CS"/>
</dbReference>
<sequence length="389" mass="44023">MDFTLTREQKMVQQTVREFVKNELMPLENDVLRNEREGREGMTREQLRDLQLKAKEIGFWGINTPEEYGGAALGPVMSALIAMELGRTFVPFNFGGSADNILYYCNEEQKKKYLIPTIEGKRRSCFALTEPGAGSDAANIRMSAVKDGNEWVLNGEKIFITNGNEADFAMVFAVTDKEKGARGGVTCFLVDRDMGWRSEYIPTMGEWGPASLVFEDVRVPEENILGELGGGFNLGMQWIGQGRYMIPARGIGAAERLLQMAIDHAKSRVTFGKPIAERQAIQWMIADSAVEIEASRWLVLHAAWKAERGLDTRHDASIAKLYGTNMANRVVDRVLQIHGGMGYTKELPIERWYREMRLWRIFEGTDEIQRYIISRNLLKGHVKVGELMD</sequence>
<evidence type="ECO:0000256" key="2">
    <source>
        <dbReference type="ARBA" id="ARBA00009347"/>
    </source>
</evidence>
<dbReference type="InterPro" id="IPR046373">
    <property type="entry name" value="Acyl-CoA_Oxase/DH_mid-dom_sf"/>
</dbReference>
<evidence type="ECO:0000313" key="12">
    <source>
        <dbReference type="Proteomes" id="UP001232973"/>
    </source>
</evidence>
<dbReference type="InterPro" id="IPR013786">
    <property type="entry name" value="AcylCoA_DH/ox_N"/>
</dbReference>
<dbReference type="InterPro" id="IPR036250">
    <property type="entry name" value="AcylCo_DH-like_C"/>
</dbReference>
<dbReference type="PANTHER" id="PTHR48083:SF2">
    <property type="entry name" value="MEDIUM-CHAIN SPECIFIC ACYL-COA DEHYDROGENASE, MITOCHONDRIAL"/>
    <property type="match status" value="1"/>
</dbReference>
<dbReference type="Pfam" id="PF02771">
    <property type="entry name" value="Acyl-CoA_dh_N"/>
    <property type="match status" value="1"/>
</dbReference>
<dbReference type="InterPro" id="IPR009075">
    <property type="entry name" value="AcylCo_DH/oxidase_C"/>
</dbReference>
<dbReference type="InterPro" id="IPR050741">
    <property type="entry name" value="Acyl-CoA_dehydrogenase"/>
</dbReference>
<dbReference type="EMBL" id="JAUSTP010000008">
    <property type="protein sequence ID" value="MDQ0189484.1"/>
    <property type="molecule type" value="Genomic_DNA"/>
</dbReference>
<dbReference type="InterPro" id="IPR037069">
    <property type="entry name" value="AcylCoA_DH/ox_N_sf"/>
</dbReference>
<organism evidence="11 12">
    <name type="scientific">Alicyclobacillus cycloheptanicus</name>
    <dbReference type="NCBI Taxonomy" id="1457"/>
    <lineage>
        <taxon>Bacteria</taxon>
        <taxon>Bacillati</taxon>
        <taxon>Bacillota</taxon>
        <taxon>Bacilli</taxon>
        <taxon>Bacillales</taxon>
        <taxon>Alicyclobacillaceae</taxon>
        <taxon>Alicyclobacillus</taxon>
    </lineage>
</organism>
<dbReference type="InterPro" id="IPR006091">
    <property type="entry name" value="Acyl-CoA_Oxase/DH_mid-dom"/>
</dbReference>
<feature type="domain" description="Acyl-CoA dehydrogenase/oxidase N-terminal" evidence="10">
    <location>
        <begin position="6"/>
        <end position="121"/>
    </location>
</feature>
<comment type="cofactor">
    <cofactor evidence="1 7">
        <name>FAD</name>
        <dbReference type="ChEBI" id="CHEBI:57692"/>
    </cofactor>
</comment>
<feature type="domain" description="Acyl-CoA oxidase/dehydrogenase middle" evidence="9">
    <location>
        <begin position="125"/>
        <end position="199"/>
    </location>
</feature>
<dbReference type="PANTHER" id="PTHR48083">
    <property type="entry name" value="MEDIUM-CHAIN SPECIFIC ACYL-COA DEHYDROGENASE, MITOCHONDRIAL-RELATED"/>
    <property type="match status" value="1"/>
</dbReference>
<evidence type="ECO:0000256" key="5">
    <source>
        <dbReference type="ARBA" id="ARBA00022827"/>
    </source>
</evidence>
<keyword evidence="12" id="KW-1185">Reference proteome</keyword>
<comment type="caution">
    <text evidence="11">The sequence shown here is derived from an EMBL/GenBank/DDBJ whole genome shotgun (WGS) entry which is preliminary data.</text>
</comment>
<dbReference type="GO" id="GO:0070991">
    <property type="term" value="F:medium-chain fatty acyl-CoA dehydrogenase activity"/>
    <property type="evidence" value="ECO:0007669"/>
    <property type="project" value="UniProtKB-EC"/>
</dbReference>
<name>A0ABT9XHH6_9BACL</name>
<evidence type="ECO:0000256" key="1">
    <source>
        <dbReference type="ARBA" id="ARBA00001974"/>
    </source>
</evidence>
<dbReference type="SUPFAM" id="SSF56645">
    <property type="entry name" value="Acyl-CoA dehydrogenase NM domain-like"/>
    <property type="match status" value="1"/>
</dbReference>
<dbReference type="Proteomes" id="UP001232973">
    <property type="component" value="Unassembled WGS sequence"/>
</dbReference>
<evidence type="ECO:0000259" key="8">
    <source>
        <dbReference type="Pfam" id="PF00441"/>
    </source>
</evidence>
<accession>A0ABT9XHH6</accession>
<evidence type="ECO:0000259" key="10">
    <source>
        <dbReference type="Pfam" id="PF02771"/>
    </source>
</evidence>
<dbReference type="Pfam" id="PF00441">
    <property type="entry name" value="Acyl-CoA_dh_1"/>
    <property type="match status" value="1"/>
</dbReference>
<dbReference type="SUPFAM" id="SSF47203">
    <property type="entry name" value="Acyl-CoA dehydrogenase C-terminal domain-like"/>
    <property type="match status" value="1"/>
</dbReference>
<dbReference type="Gene3D" id="2.40.110.10">
    <property type="entry name" value="Butyryl-CoA Dehydrogenase, subunit A, domain 2"/>
    <property type="match status" value="1"/>
</dbReference>
<proteinExistence type="inferred from homology"/>
<evidence type="ECO:0000256" key="3">
    <source>
        <dbReference type="ARBA" id="ARBA00019125"/>
    </source>
</evidence>
<gene>
    <name evidence="11" type="ORF">J2S03_001316</name>
</gene>
<dbReference type="Gene3D" id="1.10.540.10">
    <property type="entry name" value="Acyl-CoA dehydrogenase/oxidase, N-terminal domain"/>
    <property type="match status" value="1"/>
</dbReference>
<reference evidence="11 12" key="1">
    <citation type="submission" date="2023-07" db="EMBL/GenBank/DDBJ databases">
        <title>Genomic Encyclopedia of Type Strains, Phase IV (KMG-IV): sequencing the most valuable type-strain genomes for metagenomic binning, comparative biology and taxonomic classification.</title>
        <authorList>
            <person name="Goeker M."/>
        </authorList>
    </citation>
    <scope>NUCLEOTIDE SEQUENCE [LARGE SCALE GENOMIC DNA]</scope>
    <source>
        <strain evidence="11 12">DSM 4006</strain>
    </source>
</reference>
<comment type="similarity">
    <text evidence="2 7">Belongs to the acyl-CoA dehydrogenase family.</text>
</comment>
<feature type="domain" description="Acyl-CoA dehydrogenase/oxidase C-terminal" evidence="8">
    <location>
        <begin position="229"/>
        <end position="378"/>
    </location>
</feature>